<dbReference type="Proteomes" id="UP001597261">
    <property type="component" value="Unassembled WGS sequence"/>
</dbReference>
<comment type="caution">
    <text evidence="1">The sequence shown here is derived from an EMBL/GenBank/DDBJ whole genome shotgun (WGS) entry which is preliminary data.</text>
</comment>
<name>A0ABW4J1V7_9ACTN</name>
<dbReference type="EMBL" id="JBHUDX010000152">
    <property type="protein sequence ID" value="MFD1663572.1"/>
    <property type="molecule type" value="Genomic_DNA"/>
</dbReference>
<protein>
    <submittedName>
        <fullName evidence="1">Uncharacterized protein</fullName>
    </submittedName>
</protein>
<dbReference type="RefSeq" id="WP_381092470.1">
    <property type="nucleotide sequence ID" value="NZ_JBHUDX010000152.1"/>
</dbReference>
<evidence type="ECO:0000313" key="2">
    <source>
        <dbReference type="Proteomes" id="UP001597261"/>
    </source>
</evidence>
<proteinExistence type="predicted"/>
<sequence>MGDGGICLCESPESGRTTWSEWKVTGPVWLPLYDVDFWALPHLDGKGLKAEDLLPVLRTSPEVMRERDRVTPDTVRIQSLDDELHKAVAALDMTPSRFEFAPSDPRLPPV</sequence>
<reference evidence="2" key="1">
    <citation type="journal article" date="2019" name="Int. J. Syst. Evol. Microbiol.">
        <title>The Global Catalogue of Microorganisms (GCM) 10K type strain sequencing project: providing services to taxonomists for standard genome sequencing and annotation.</title>
        <authorList>
            <consortium name="The Broad Institute Genomics Platform"/>
            <consortium name="The Broad Institute Genome Sequencing Center for Infectious Disease"/>
            <person name="Wu L."/>
            <person name="Ma J."/>
        </authorList>
    </citation>
    <scope>NUCLEOTIDE SEQUENCE [LARGE SCALE GENOMIC DNA]</scope>
    <source>
        <strain evidence="2">CGMCC 1.12470</strain>
    </source>
</reference>
<evidence type="ECO:0000313" key="1">
    <source>
        <dbReference type="EMBL" id="MFD1663572.1"/>
    </source>
</evidence>
<organism evidence="1 2">
    <name type="scientific">Streptomyces caeni</name>
    <dbReference type="NCBI Taxonomy" id="2307231"/>
    <lineage>
        <taxon>Bacteria</taxon>
        <taxon>Bacillati</taxon>
        <taxon>Actinomycetota</taxon>
        <taxon>Actinomycetes</taxon>
        <taxon>Kitasatosporales</taxon>
        <taxon>Streptomycetaceae</taxon>
        <taxon>Streptomyces</taxon>
    </lineage>
</organism>
<gene>
    <name evidence="1" type="ORF">ACFSL4_36805</name>
</gene>
<accession>A0ABW4J1V7</accession>
<keyword evidence="2" id="KW-1185">Reference proteome</keyword>